<feature type="region of interest" description="Disordered" evidence="1">
    <location>
        <begin position="1"/>
        <end position="51"/>
    </location>
</feature>
<dbReference type="InterPro" id="IPR001810">
    <property type="entry name" value="F-box_dom"/>
</dbReference>
<evidence type="ECO:0000259" key="2">
    <source>
        <dbReference type="PROSITE" id="PS50181"/>
    </source>
</evidence>
<feature type="compositionally biased region" description="Low complexity" evidence="1">
    <location>
        <begin position="1"/>
        <end position="38"/>
    </location>
</feature>
<dbReference type="SUPFAM" id="SSF81383">
    <property type="entry name" value="F-box domain"/>
    <property type="match status" value="1"/>
</dbReference>
<evidence type="ECO:0000256" key="1">
    <source>
        <dbReference type="SAM" id="MobiDB-lite"/>
    </source>
</evidence>
<dbReference type="OrthoDB" id="10445462at2759"/>
<evidence type="ECO:0000313" key="4">
    <source>
        <dbReference type="Proteomes" id="UP000076738"/>
    </source>
</evidence>
<dbReference type="Proteomes" id="UP000076738">
    <property type="component" value="Unassembled WGS sequence"/>
</dbReference>
<dbReference type="CDD" id="cd09917">
    <property type="entry name" value="F-box_SF"/>
    <property type="match status" value="1"/>
</dbReference>
<accession>A0A167N146</accession>
<dbReference type="AlphaFoldDB" id="A0A167N146"/>
<proteinExistence type="predicted"/>
<name>A0A167N146_CALVF</name>
<reference evidence="3 4" key="1">
    <citation type="journal article" date="2016" name="Mol. Biol. Evol.">
        <title>Comparative Genomics of Early-Diverging Mushroom-Forming Fungi Provides Insights into the Origins of Lignocellulose Decay Capabilities.</title>
        <authorList>
            <person name="Nagy L.G."/>
            <person name="Riley R."/>
            <person name="Tritt A."/>
            <person name="Adam C."/>
            <person name="Daum C."/>
            <person name="Floudas D."/>
            <person name="Sun H."/>
            <person name="Yadav J.S."/>
            <person name="Pangilinan J."/>
            <person name="Larsson K.H."/>
            <person name="Matsuura K."/>
            <person name="Barry K."/>
            <person name="Labutti K."/>
            <person name="Kuo R."/>
            <person name="Ohm R.A."/>
            <person name="Bhattacharya S.S."/>
            <person name="Shirouzu T."/>
            <person name="Yoshinaga Y."/>
            <person name="Martin F.M."/>
            <person name="Grigoriev I.V."/>
            <person name="Hibbett D.S."/>
        </authorList>
    </citation>
    <scope>NUCLEOTIDE SEQUENCE [LARGE SCALE GENOMIC DNA]</scope>
    <source>
        <strain evidence="3 4">TUFC12733</strain>
    </source>
</reference>
<dbReference type="PROSITE" id="PS50181">
    <property type="entry name" value="FBOX"/>
    <property type="match status" value="1"/>
</dbReference>
<organism evidence="3 4">
    <name type="scientific">Calocera viscosa (strain TUFC12733)</name>
    <dbReference type="NCBI Taxonomy" id="1330018"/>
    <lineage>
        <taxon>Eukaryota</taxon>
        <taxon>Fungi</taxon>
        <taxon>Dikarya</taxon>
        <taxon>Basidiomycota</taxon>
        <taxon>Agaricomycotina</taxon>
        <taxon>Dacrymycetes</taxon>
        <taxon>Dacrymycetales</taxon>
        <taxon>Dacrymycetaceae</taxon>
        <taxon>Calocera</taxon>
    </lineage>
</organism>
<evidence type="ECO:0000313" key="3">
    <source>
        <dbReference type="EMBL" id="KZO97236.1"/>
    </source>
</evidence>
<feature type="domain" description="F-box" evidence="2">
    <location>
        <begin position="46"/>
        <end position="92"/>
    </location>
</feature>
<feature type="compositionally biased region" description="Pro residues" evidence="1">
    <location>
        <begin position="39"/>
        <end position="51"/>
    </location>
</feature>
<protein>
    <recommendedName>
        <fullName evidence="2">F-box domain-containing protein</fullName>
    </recommendedName>
</protein>
<keyword evidence="4" id="KW-1185">Reference proteome</keyword>
<sequence length="541" mass="59243">MDPFFSASSSGFAMFPRSGPTTPAPPRTGTSTDWRLPSLPLPPPAPRDPPTLPPELLDHILSFVPSHSTLRHLSLSSRALRDLAHRHLYRSLYFGPPKKTAQICRAILRTPALAAHVHSIEFALYHDLPSMASDNAFRTVLYPGYMRLVFRAFRGMHRLKLLRFCGQDGRLRIFANLDQCPFELETLLLLTVGPCEPDFLLHQPRVAQLKIAALMSGDSVLNATGLSSPEVFPALRELTTSWAVALKLVPHRPVEKLAVIDFVTNAALQQGLPLIAQSSATSSLRYLEITVLEVSLELLGLLAASLPGMTTLVIRERRSGTVGLSIEAAHNPDMVFPRFRSLQTLKLFKLLLPEKLSFPDRGWNAMVHRMGQASPALRCIALGVVSAGDGQEPYGTLYYERRRVKSAGSVLQAGNILATSSGTGNGKEREVPDIWDIKVRDRISRMRVGDGRRDEYGGWIGAGRLGGFRWVTARCWPAEMGDDGAAAERGTVCGQGGADGSAANSGQAGRSAVVKRASDSRHAAFLSSRRDWRRQAHEVGR</sequence>
<gene>
    <name evidence="3" type="ORF">CALVIDRAFT_80805</name>
</gene>
<dbReference type="EMBL" id="KV417280">
    <property type="protein sequence ID" value="KZO97236.1"/>
    <property type="molecule type" value="Genomic_DNA"/>
</dbReference>
<dbReference type="InterPro" id="IPR036047">
    <property type="entry name" value="F-box-like_dom_sf"/>
</dbReference>
<dbReference type="Pfam" id="PF12937">
    <property type="entry name" value="F-box-like"/>
    <property type="match status" value="1"/>
</dbReference>